<evidence type="ECO:0000313" key="2">
    <source>
        <dbReference type="EMBL" id="CDI87364.1"/>
    </source>
</evidence>
<dbReference type="InterPro" id="IPR022742">
    <property type="entry name" value="Hydrolase_4"/>
</dbReference>
<dbReference type="PRINTS" id="PR00111">
    <property type="entry name" value="ABHYDROLASE"/>
</dbReference>
<dbReference type="AlphaFoldDB" id="U6H9M4"/>
<organism evidence="2 3">
    <name type="scientific">Eimeria praecox</name>
    <dbReference type="NCBI Taxonomy" id="51316"/>
    <lineage>
        <taxon>Eukaryota</taxon>
        <taxon>Sar</taxon>
        <taxon>Alveolata</taxon>
        <taxon>Apicomplexa</taxon>
        <taxon>Conoidasida</taxon>
        <taxon>Coccidia</taxon>
        <taxon>Eucoccidiorida</taxon>
        <taxon>Eimeriorina</taxon>
        <taxon>Eimeriidae</taxon>
        <taxon>Eimeria</taxon>
    </lineage>
</organism>
<proteinExistence type="predicted"/>
<dbReference type="PANTHER" id="PTHR12277">
    <property type="entry name" value="ALPHA/BETA HYDROLASE DOMAIN-CONTAINING PROTEIN"/>
    <property type="match status" value="1"/>
</dbReference>
<dbReference type="InterPro" id="IPR029058">
    <property type="entry name" value="AB_hydrolase_fold"/>
</dbReference>
<gene>
    <name evidence="2" type="ORF">EPH_0025640</name>
</gene>
<dbReference type="OrthoDB" id="10249433at2759"/>
<evidence type="ECO:0000259" key="1">
    <source>
        <dbReference type="Pfam" id="PF12146"/>
    </source>
</evidence>
<dbReference type="Gene3D" id="3.40.50.1820">
    <property type="entry name" value="alpha/beta hydrolase"/>
    <property type="match status" value="1"/>
</dbReference>
<accession>U6H9M4</accession>
<feature type="domain" description="Serine aminopeptidase S33" evidence="1">
    <location>
        <begin position="2"/>
        <end position="107"/>
    </location>
</feature>
<reference evidence="2" key="1">
    <citation type="submission" date="2013-10" db="EMBL/GenBank/DDBJ databases">
        <title>Genomic analysis of the causative agents of coccidiosis in chickens.</title>
        <authorList>
            <person name="Reid A.J."/>
            <person name="Blake D."/>
            <person name="Billington K."/>
            <person name="Browne H."/>
            <person name="Dunn M."/>
            <person name="Hung S."/>
            <person name="Kawahara F."/>
            <person name="Miranda-Saavedra D."/>
            <person name="Mourier T."/>
            <person name="Nagra H."/>
            <person name="Otto T.D."/>
            <person name="Rawlings N."/>
            <person name="Sanchez A."/>
            <person name="Sanders M."/>
            <person name="Subramaniam C."/>
            <person name="Tay Y."/>
            <person name="Dear P."/>
            <person name="Doerig C."/>
            <person name="Gruber A."/>
            <person name="Parkinson J."/>
            <person name="Shirley M."/>
            <person name="Wan K.L."/>
            <person name="Berriman M."/>
            <person name="Tomley F."/>
            <person name="Pain A."/>
        </authorList>
    </citation>
    <scope>NUCLEOTIDE SEQUENCE [LARGE SCALE GENOMIC DNA]</scope>
    <source>
        <strain evidence="2">Houghton</strain>
    </source>
</reference>
<sequence>MLHELGANVLLVDYRGFGRSEGSPTEEGVYKDADAILDFVLNSQTINNKDIIVLGHSLGGAVAIDLANRRGEEITGLVVENTFSSLREMAYKFHPEMRRFSWFLDLLQRRYMSNIDKVRTLKVPTLFLCGRKDQSIPPEHTDRLFEVRAGSPYPELREATSCRPQTYLTPLVLSVAPLWTGYAGGIL</sequence>
<dbReference type="Proteomes" id="UP000018201">
    <property type="component" value="Unassembled WGS sequence"/>
</dbReference>
<dbReference type="EMBL" id="HG697300">
    <property type="protein sequence ID" value="CDI87364.1"/>
    <property type="molecule type" value="Genomic_DNA"/>
</dbReference>
<keyword evidence="3" id="KW-1185">Reference proteome</keyword>
<dbReference type="InterPro" id="IPR000073">
    <property type="entry name" value="AB_hydrolase_1"/>
</dbReference>
<dbReference type="SUPFAM" id="SSF53474">
    <property type="entry name" value="alpha/beta-Hydrolases"/>
    <property type="match status" value="1"/>
</dbReference>
<protein>
    <recommendedName>
        <fullName evidence="1">Serine aminopeptidase S33 domain-containing protein</fullName>
    </recommendedName>
</protein>
<evidence type="ECO:0000313" key="3">
    <source>
        <dbReference type="Proteomes" id="UP000018201"/>
    </source>
</evidence>
<dbReference type="VEuPathDB" id="ToxoDB:EPH_0025640"/>
<reference evidence="2" key="2">
    <citation type="submission" date="2013-10" db="EMBL/GenBank/DDBJ databases">
        <authorList>
            <person name="Aslett M."/>
        </authorList>
    </citation>
    <scope>NUCLEOTIDE SEQUENCE [LARGE SCALE GENOMIC DNA]</scope>
    <source>
        <strain evidence="2">Houghton</strain>
    </source>
</reference>
<dbReference type="PANTHER" id="PTHR12277:SF81">
    <property type="entry name" value="PROTEIN ABHD13"/>
    <property type="match status" value="1"/>
</dbReference>
<name>U6H9M4_9EIME</name>
<dbReference type="Pfam" id="PF12146">
    <property type="entry name" value="Hydrolase_4"/>
    <property type="match status" value="1"/>
</dbReference>